<keyword evidence="2" id="KW-1185">Reference proteome</keyword>
<name>A0A1G8GU21_9BACL</name>
<dbReference type="STRING" id="1174501.SAMN05216192_102196"/>
<reference evidence="2" key="1">
    <citation type="submission" date="2016-10" db="EMBL/GenBank/DDBJ databases">
        <authorList>
            <person name="Varghese N."/>
            <person name="Submissions S."/>
        </authorList>
    </citation>
    <scope>NUCLEOTIDE SEQUENCE [LARGE SCALE GENOMIC DNA]</scope>
    <source>
        <strain evidence="2">CGMCC 1.11012</strain>
    </source>
</reference>
<dbReference type="Proteomes" id="UP000199050">
    <property type="component" value="Unassembled WGS sequence"/>
</dbReference>
<protein>
    <submittedName>
        <fullName evidence="1">Uncharacterized protein</fullName>
    </submittedName>
</protein>
<accession>A0A1G8GU21</accession>
<proteinExistence type="predicted"/>
<dbReference type="AlphaFoldDB" id="A0A1G8GU21"/>
<evidence type="ECO:0000313" key="2">
    <source>
        <dbReference type="Proteomes" id="UP000199050"/>
    </source>
</evidence>
<organism evidence="1 2">
    <name type="scientific">Paenibacillus typhae</name>
    <dbReference type="NCBI Taxonomy" id="1174501"/>
    <lineage>
        <taxon>Bacteria</taxon>
        <taxon>Bacillati</taxon>
        <taxon>Bacillota</taxon>
        <taxon>Bacilli</taxon>
        <taxon>Bacillales</taxon>
        <taxon>Paenibacillaceae</taxon>
        <taxon>Paenibacillus</taxon>
    </lineage>
</organism>
<gene>
    <name evidence="1" type="ORF">SAMN05216192_102196</name>
</gene>
<dbReference type="EMBL" id="FNDX01000002">
    <property type="protein sequence ID" value="SDH97813.1"/>
    <property type="molecule type" value="Genomic_DNA"/>
</dbReference>
<evidence type="ECO:0000313" key="1">
    <source>
        <dbReference type="EMBL" id="SDH97813.1"/>
    </source>
</evidence>
<sequence>MVINAILWWCDSSEERQENSMNVEIIKAELKQEEDKSFVGRTVFTVEQHKHPYEITFFSKKGSEWDYSLSFAGEPGSEEQFLEVDGLLENDDDFFNQLLDAALDTQEDTEE</sequence>